<dbReference type="Gene3D" id="3.30.530.20">
    <property type="match status" value="1"/>
</dbReference>
<name>A0A8J3JP22_9ACTN</name>
<dbReference type="InterPro" id="IPR019587">
    <property type="entry name" value="Polyketide_cyclase/dehydratase"/>
</dbReference>
<comment type="caution">
    <text evidence="1">The sequence shown here is derived from an EMBL/GenBank/DDBJ whole genome shotgun (WGS) entry which is preliminary data.</text>
</comment>
<proteinExistence type="predicted"/>
<evidence type="ECO:0008006" key="3">
    <source>
        <dbReference type="Google" id="ProtNLM"/>
    </source>
</evidence>
<dbReference type="InterPro" id="IPR023393">
    <property type="entry name" value="START-like_dom_sf"/>
</dbReference>
<evidence type="ECO:0000313" key="1">
    <source>
        <dbReference type="EMBL" id="GIF82380.1"/>
    </source>
</evidence>
<dbReference type="AlphaFoldDB" id="A0A8J3JP22"/>
<evidence type="ECO:0000313" key="2">
    <source>
        <dbReference type="Proteomes" id="UP000601223"/>
    </source>
</evidence>
<organism evidence="1 2">
    <name type="scientific">Catellatospora bangladeshensis</name>
    <dbReference type="NCBI Taxonomy" id="310355"/>
    <lineage>
        <taxon>Bacteria</taxon>
        <taxon>Bacillati</taxon>
        <taxon>Actinomycetota</taxon>
        <taxon>Actinomycetes</taxon>
        <taxon>Micromonosporales</taxon>
        <taxon>Micromonosporaceae</taxon>
        <taxon>Catellatospora</taxon>
    </lineage>
</organism>
<gene>
    <name evidence="1" type="ORF">Cba03nite_37290</name>
</gene>
<dbReference type="SUPFAM" id="SSF55961">
    <property type="entry name" value="Bet v1-like"/>
    <property type="match status" value="1"/>
</dbReference>
<accession>A0A8J3JP22</accession>
<sequence>MRAQPADVRIAVEIVVNRPVEQVFAYLSDLRHDPHWWGGIHSSRRISGDGGVGTVYELDATLLRVRHQTTIEVIAQEPPLRQTIRVRTGPLPYTAYYEWTPETPERTRFRLVAEIVAARPWRWFGPLLSPVLSLLARRYFRRVPAILEASLPE</sequence>
<reference evidence="1 2" key="1">
    <citation type="submission" date="2021-01" db="EMBL/GenBank/DDBJ databases">
        <title>Whole genome shotgun sequence of Catellatospora bangladeshensis NBRC 107357.</title>
        <authorList>
            <person name="Komaki H."/>
            <person name="Tamura T."/>
        </authorList>
    </citation>
    <scope>NUCLEOTIDE SEQUENCE [LARGE SCALE GENOMIC DNA]</scope>
    <source>
        <strain evidence="1 2">NBRC 107357</strain>
    </source>
</reference>
<keyword evidence="2" id="KW-1185">Reference proteome</keyword>
<dbReference type="Proteomes" id="UP000601223">
    <property type="component" value="Unassembled WGS sequence"/>
</dbReference>
<dbReference type="Pfam" id="PF10604">
    <property type="entry name" value="Polyketide_cyc2"/>
    <property type="match status" value="1"/>
</dbReference>
<dbReference type="EMBL" id="BONF01000020">
    <property type="protein sequence ID" value="GIF82380.1"/>
    <property type="molecule type" value="Genomic_DNA"/>
</dbReference>
<dbReference type="RefSeq" id="WP_203747533.1">
    <property type="nucleotide sequence ID" value="NZ_BONF01000020.1"/>
</dbReference>
<protein>
    <recommendedName>
        <fullName evidence="3">Polyketide cyclase</fullName>
    </recommendedName>
</protein>